<dbReference type="RefSeq" id="XP_040786719.1">
    <property type="nucleotide sequence ID" value="XM_040937163.1"/>
</dbReference>
<dbReference type="EMBL" id="ML976617">
    <property type="protein sequence ID" value="KAF1844156.1"/>
    <property type="molecule type" value="Genomic_DNA"/>
</dbReference>
<feature type="region of interest" description="Disordered" evidence="1">
    <location>
        <begin position="649"/>
        <end position="671"/>
    </location>
</feature>
<evidence type="ECO:0000256" key="1">
    <source>
        <dbReference type="SAM" id="MobiDB-lite"/>
    </source>
</evidence>
<feature type="compositionally biased region" description="Polar residues" evidence="1">
    <location>
        <begin position="1021"/>
        <end position="1036"/>
    </location>
</feature>
<accession>A0A9P4GES5</accession>
<feature type="region of interest" description="Disordered" evidence="1">
    <location>
        <begin position="1017"/>
        <end position="1046"/>
    </location>
</feature>
<feature type="region of interest" description="Disordered" evidence="1">
    <location>
        <begin position="509"/>
        <end position="535"/>
    </location>
</feature>
<protein>
    <submittedName>
        <fullName evidence="2">Uncharacterized protein</fullName>
    </submittedName>
</protein>
<dbReference type="OrthoDB" id="10648757at2759"/>
<feature type="compositionally biased region" description="Basic and acidic residues" evidence="1">
    <location>
        <begin position="763"/>
        <end position="781"/>
    </location>
</feature>
<gene>
    <name evidence="2" type="ORF">K460DRAFT_408458</name>
</gene>
<dbReference type="GeneID" id="63854413"/>
<dbReference type="Proteomes" id="UP000800039">
    <property type="component" value="Unassembled WGS sequence"/>
</dbReference>
<reference evidence="2" key="1">
    <citation type="submission" date="2020-01" db="EMBL/GenBank/DDBJ databases">
        <authorList>
            <consortium name="DOE Joint Genome Institute"/>
            <person name="Haridas S."/>
            <person name="Albert R."/>
            <person name="Binder M."/>
            <person name="Bloem J."/>
            <person name="Labutti K."/>
            <person name="Salamov A."/>
            <person name="Andreopoulos B."/>
            <person name="Baker S.E."/>
            <person name="Barry K."/>
            <person name="Bills G."/>
            <person name="Bluhm B.H."/>
            <person name="Cannon C."/>
            <person name="Castanera R."/>
            <person name="Culley D.E."/>
            <person name="Daum C."/>
            <person name="Ezra D."/>
            <person name="Gonzalez J.B."/>
            <person name="Henrissat B."/>
            <person name="Kuo A."/>
            <person name="Liang C."/>
            <person name="Lipzen A."/>
            <person name="Lutzoni F."/>
            <person name="Magnuson J."/>
            <person name="Mondo S."/>
            <person name="Nolan M."/>
            <person name="Ohm R."/>
            <person name="Pangilinan J."/>
            <person name="Park H.-J."/>
            <person name="Ramirez L."/>
            <person name="Alfaro M."/>
            <person name="Sun H."/>
            <person name="Tritt A."/>
            <person name="Yoshinaga Y."/>
            <person name="Zwiers L.-H."/>
            <person name="Turgeon B.G."/>
            <person name="Goodwin S.B."/>
            <person name="Spatafora J.W."/>
            <person name="Crous P.W."/>
            <person name="Grigoriev I.V."/>
        </authorList>
    </citation>
    <scope>NUCLEOTIDE SEQUENCE</scope>
    <source>
        <strain evidence="2">CBS 394.84</strain>
    </source>
</reference>
<feature type="region of interest" description="Disordered" evidence="1">
    <location>
        <begin position="399"/>
        <end position="447"/>
    </location>
</feature>
<feature type="compositionally biased region" description="Polar residues" evidence="1">
    <location>
        <begin position="782"/>
        <end position="797"/>
    </location>
</feature>
<proteinExistence type="predicted"/>
<keyword evidence="3" id="KW-1185">Reference proteome</keyword>
<evidence type="ECO:0000313" key="3">
    <source>
        <dbReference type="Proteomes" id="UP000800039"/>
    </source>
</evidence>
<evidence type="ECO:0000313" key="2">
    <source>
        <dbReference type="EMBL" id="KAF1844156.1"/>
    </source>
</evidence>
<organism evidence="2 3">
    <name type="scientific">Cucurbitaria berberidis CBS 394.84</name>
    <dbReference type="NCBI Taxonomy" id="1168544"/>
    <lineage>
        <taxon>Eukaryota</taxon>
        <taxon>Fungi</taxon>
        <taxon>Dikarya</taxon>
        <taxon>Ascomycota</taxon>
        <taxon>Pezizomycotina</taxon>
        <taxon>Dothideomycetes</taxon>
        <taxon>Pleosporomycetidae</taxon>
        <taxon>Pleosporales</taxon>
        <taxon>Pleosporineae</taxon>
        <taxon>Cucurbitariaceae</taxon>
        <taxon>Cucurbitaria</taxon>
    </lineage>
</organism>
<feature type="region of interest" description="Disordered" evidence="1">
    <location>
        <begin position="751"/>
        <end position="798"/>
    </location>
</feature>
<dbReference type="AlphaFoldDB" id="A0A9P4GES5"/>
<feature type="compositionally biased region" description="Acidic residues" evidence="1">
    <location>
        <begin position="751"/>
        <end position="762"/>
    </location>
</feature>
<feature type="compositionally biased region" description="Polar residues" evidence="1">
    <location>
        <begin position="661"/>
        <end position="671"/>
    </location>
</feature>
<feature type="compositionally biased region" description="Low complexity" evidence="1">
    <location>
        <begin position="509"/>
        <end position="520"/>
    </location>
</feature>
<comment type="caution">
    <text evidence="2">The sequence shown here is derived from an EMBL/GenBank/DDBJ whole genome shotgun (WGS) entry which is preliminary data.</text>
</comment>
<sequence>MSPNALIVSAYHGRNEAMFDPTQSSTLSIFAGKAAYQGFKAANIQKFRSDAISFIVDFAFELAQHEADELEGDIRFRAGTFNALFVHLALNESGFREQCVPPEDHDILTLAEDRHKLKGFFGGQEISAFPDDFNDRPTADSKHDDQLPVPQINVKVATNVTAPMQNTTVSSSGTQVAVSESINTKTDYKKKVLEAVNQEEAIRAKLSSRDNHKETSQEETTCHKTMSKDLAEKVLYAKKAVIANIATTKLDVNIHTNQRDYWIHAFVDLFPDMSRSECAARVAAMEAREATDDNKSPWDVKWHSYAYVRDSLGCKLAPQTFMPVLLGLSKGCEHFRDVFSEIQRESVVASAPTEAIKSSIAAPTTPTTTAAAKSGAHHTSVLQLPLPVGDLSVLNPFGHLKVDDSSPQDSSPKKKTTKTPDRQFTFGKNMRKAPTSTKPQTAHPFSKKTFDFNAPLESAPVKPSHSMIFGNASKPKFHPIDNNIFARAALNRPGSECFSFASGQSGGQAASGSFRFAAGSNSPPPSKPDGSATKTFPVADVGKNFSISLDNTAPTSSPRQSDSKQFALTDGAQKNAHQAFVSTEEEQAVYIDAAAATASDKDSTDQEKVDFLKYRDILDEDIASSDEDEDVAGEEVDPLEKYKDLLDEEDEDVSGDEATLSGDSNPSTLSQSVTNCLGDRVDYIPALHTKAHDSSLPGNIDIQQDSLAPTTSPTAIAITSAGAKHNDDAAAYGNINAYEYLVQRDHEIHDTEDDLYSSEDASETDHEPNSSETGLFDREVSPNDTNTTSPTLESVSQDMIEDYVLETFRRVAELENDSRVPNEPQEDIIDELHQSEIETKIATSDIDSSNESPLHDVDMVSLVPTSQMSSKLPPLALSTEPLEDLEAWAIDALDDAFGPSNAPSYAPPQHPTLVLDQTAFHELFDPELLLGSFGTSTDVTDEPLKDEVQLLTQLEHLSLADIIANTKGDVQAPKQVSPVDTKRKATQLLDFSAITMIINIAVEPNFGCLASHKACRPGKDTPSSALSPDSVLSTKSTLDHATPNSLDMKVPGARTIKPKVTGTKLALLAPATINNH</sequence>
<name>A0A9P4GES5_9PLEO</name>